<gene>
    <name evidence="2" type="ORF">GIB67_018350</name>
</gene>
<keyword evidence="3" id="KW-1185">Reference proteome</keyword>
<dbReference type="AlphaFoldDB" id="A0A7J7MJ48"/>
<feature type="signal peptide" evidence="1">
    <location>
        <begin position="1"/>
        <end position="27"/>
    </location>
</feature>
<evidence type="ECO:0000256" key="1">
    <source>
        <dbReference type="SAM" id="SignalP"/>
    </source>
</evidence>
<organism evidence="2 3">
    <name type="scientific">Kingdonia uniflora</name>
    <dbReference type="NCBI Taxonomy" id="39325"/>
    <lineage>
        <taxon>Eukaryota</taxon>
        <taxon>Viridiplantae</taxon>
        <taxon>Streptophyta</taxon>
        <taxon>Embryophyta</taxon>
        <taxon>Tracheophyta</taxon>
        <taxon>Spermatophyta</taxon>
        <taxon>Magnoliopsida</taxon>
        <taxon>Ranunculales</taxon>
        <taxon>Circaeasteraceae</taxon>
        <taxon>Kingdonia</taxon>
    </lineage>
</organism>
<accession>A0A7J7MJ48</accession>
<name>A0A7J7MJ48_9MAGN</name>
<dbReference type="PANTHER" id="PTHR34544">
    <property type="entry name" value="OSJNBA0006B20.18 PROTEIN"/>
    <property type="match status" value="1"/>
</dbReference>
<evidence type="ECO:0000313" key="3">
    <source>
        <dbReference type="Proteomes" id="UP000541444"/>
    </source>
</evidence>
<protein>
    <submittedName>
        <fullName evidence="2">Uncharacterized protein</fullName>
    </submittedName>
</protein>
<dbReference type="OrthoDB" id="1100432at2759"/>
<dbReference type="EMBL" id="JACGCM010001448">
    <property type="protein sequence ID" value="KAF6154913.1"/>
    <property type="molecule type" value="Genomic_DNA"/>
</dbReference>
<comment type="caution">
    <text evidence="2">The sequence shown here is derived from an EMBL/GenBank/DDBJ whole genome shotgun (WGS) entry which is preliminary data.</text>
</comment>
<reference evidence="2 3" key="1">
    <citation type="journal article" date="2020" name="IScience">
        <title>Genome Sequencing of the Endangered Kingdonia uniflora (Circaeasteraceae, Ranunculales) Reveals Potential Mechanisms of Evolutionary Specialization.</title>
        <authorList>
            <person name="Sun Y."/>
            <person name="Deng T."/>
            <person name="Zhang A."/>
            <person name="Moore M.J."/>
            <person name="Landis J.B."/>
            <person name="Lin N."/>
            <person name="Zhang H."/>
            <person name="Zhang X."/>
            <person name="Huang J."/>
            <person name="Zhang X."/>
            <person name="Sun H."/>
            <person name="Wang H."/>
        </authorList>
    </citation>
    <scope>NUCLEOTIDE SEQUENCE [LARGE SCALE GENOMIC DNA]</scope>
    <source>
        <strain evidence="2">TB1705</strain>
        <tissue evidence="2">Leaf</tissue>
    </source>
</reference>
<proteinExistence type="predicted"/>
<sequence length="170" mass="19139">MAITVGAWNPTLLLLLLKFPSFRTTTSHQLSLRFYSYPFLSLPQKPLICKARRKKSQLEPLLKPNINEELELELEEEEEEGDVVADEFEDGDLTDTDEFFEDEYDQEETELYAGDGGGGGGISLAGTFWDKEALAVAEDALSSFDGDLKIYAFKTLQNSTIQIRMEKVSN</sequence>
<dbReference type="PANTHER" id="PTHR34544:SF1">
    <property type="entry name" value="OS04G0438300 PROTEIN"/>
    <property type="match status" value="1"/>
</dbReference>
<keyword evidence="1" id="KW-0732">Signal</keyword>
<feature type="non-terminal residue" evidence="2">
    <location>
        <position position="1"/>
    </location>
</feature>
<feature type="chain" id="PRO_5029645940" evidence="1">
    <location>
        <begin position="28"/>
        <end position="170"/>
    </location>
</feature>
<evidence type="ECO:0000313" key="2">
    <source>
        <dbReference type="EMBL" id="KAF6154913.1"/>
    </source>
</evidence>
<dbReference type="Proteomes" id="UP000541444">
    <property type="component" value="Unassembled WGS sequence"/>
</dbReference>